<reference evidence="2 3" key="1">
    <citation type="submission" date="2013-07" db="EMBL/GenBank/DDBJ databases">
        <title>Completed genome of Sphingomonas sanxanigenens NX02.</title>
        <authorList>
            <person name="Ma T."/>
            <person name="Huang H."/>
            <person name="Wu M."/>
            <person name="Li X."/>
            <person name="Li G."/>
        </authorList>
    </citation>
    <scope>NUCLEOTIDE SEQUENCE [LARGE SCALE GENOMIC DNA]</scope>
    <source>
        <strain evidence="2 3">NX02</strain>
    </source>
</reference>
<proteinExistence type="predicted"/>
<dbReference type="AlphaFoldDB" id="W0A3R0"/>
<evidence type="ECO:0000313" key="2">
    <source>
        <dbReference type="EMBL" id="AHE51671.1"/>
    </source>
</evidence>
<dbReference type="Proteomes" id="UP000018851">
    <property type="component" value="Chromosome"/>
</dbReference>
<dbReference type="eggNOG" id="ENOG5031PR8">
    <property type="taxonomic scope" value="Bacteria"/>
</dbReference>
<dbReference type="STRING" id="1123269.NX02_04060"/>
<feature type="compositionally biased region" description="Low complexity" evidence="1">
    <location>
        <begin position="14"/>
        <end position="33"/>
    </location>
</feature>
<gene>
    <name evidence="2" type="ORF">NX02_04060</name>
</gene>
<dbReference type="KEGG" id="ssan:NX02_04060"/>
<organism evidence="2 3">
    <name type="scientific">Sphingomonas sanxanigenens DSM 19645 = NX02</name>
    <dbReference type="NCBI Taxonomy" id="1123269"/>
    <lineage>
        <taxon>Bacteria</taxon>
        <taxon>Pseudomonadati</taxon>
        <taxon>Pseudomonadota</taxon>
        <taxon>Alphaproteobacteria</taxon>
        <taxon>Sphingomonadales</taxon>
        <taxon>Sphingomonadaceae</taxon>
        <taxon>Sphingomonas</taxon>
    </lineage>
</organism>
<feature type="region of interest" description="Disordered" evidence="1">
    <location>
        <begin position="1"/>
        <end position="65"/>
    </location>
</feature>
<dbReference type="PATRIC" id="fig|1123269.5.peg.794"/>
<dbReference type="HOGENOM" id="CLU_1234368_0_0_5"/>
<feature type="compositionally biased region" description="Polar residues" evidence="1">
    <location>
        <begin position="1"/>
        <end position="13"/>
    </location>
</feature>
<dbReference type="EMBL" id="CP006644">
    <property type="protein sequence ID" value="AHE51671.1"/>
    <property type="molecule type" value="Genomic_DNA"/>
</dbReference>
<name>W0A3R0_9SPHN</name>
<dbReference type="RefSeq" id="WP_025290866.1">
    <property type="nucleotide sequence ID" value="NZ_CP006644.1"/>
</dbReference>
<protein>
    <submittedName>
        <fullName evidence="2">Peptidase</fullName>
    </submittedName>
</protein>
<evidence type="ECO:0000256" key="1">
    <source>
        <dbReference type="SAM" id="MobiDB-lite"/>
    </source>
</evidence>
<accession>W0A3R0</accession>
<keyword evidence="3" id="KW-1185">Reference proteome</keyword>
<dbReference type="OrthoDB" id="5852at2"/>
<sequence length="224" mass="23548">MTTSTTSNPIPLSTQAGAPPAEPTPTALGGEAPAPDPAPDDVEARLYPAGADEEVAPPPAEPDGVPETYALAAPEGVELDAELVLEATPVLRELGLSNEAASKLVPVAAKLVESAGTRALDGLIEAGERQRRDWLEAARADTEIGGRRWNETLRNAGVALDAFGFRGGHPFRQALEDTGFGNHPDMIRLFARLGTMVGEDGQFVRGDAGARGRRSTEDLWYGGE</sequence>
<evidence type="ECO:0000313" key="3">
    <source>
        <dbReference type="Proteomes" id="UP000018851"/>
    </source>
</evidence>